<dbReference type="EMBL" id="CAFBPX010000123">
    <property type="protein sequence ID" value="CAB5035138.1"/>
    <property type="molecule type" value="Genomic_DNA"/>
</dbReference>
<protein>
    <submittedName>
        <fullName evidence="2">Unannotated protein</fullName>
    </submittedName>
</protein>
<dbReference type="EMBL" id="CAESAO010000239">
    <property type="protein sequence ID" value="CAB4347607.1"/>
    <property type="molecule type" value="Genomic_DNA"/>
</dbReference>
<reference evidence="2" key="1">
    <citation type="submission" date="2020-05" db="EMBL/GenBank/DDBJ databases">
        <authorList>
            <person name="Chiriac C."/>
            <person name="Salcher M."/>
            <person name="Ghai R."/>
            <person name="Kavagutti S V."/>
        </authorList>
    </citation>
    <scope>NUCLEOTIDE SEQUENCE</scope>
</reference>
<accession>A0A6J7S3D2</accession>
<sequence>MYPPDEIGAGAMAGAIPDISSAARIESVTGDVTSAPWGGAPVTANTGATTSFAIAPRLAARAGVASPAPLTARTSSE</sequence>
<dbReference type="AlphaFoldDB" id="A0A6J7S3D2"/>
<evidence type="ECO:0000313" key="1">
    <source>
        <dbReference type="EMBL" id="CAB4347607.1"/>
    </source>
</evidence>
<proteinExistence type="predicted"/>
<gene>
    <name evidence="1" type="ORF">UFOPK3522_01757</name>
    <name evidence="2" type="ORF">UFOPK4175_00757</name>
</gene>
<organism evidence="2">
    <name type="scientific">freshwater metagenome</name>
    <dbReference type="NCBI Taxonomy" id="449393"/>
    <lineage>
        <taxon>unclassified sequences</taxon>
        <taxon>metagenomes</taxon>
        <taxon>ecological metagenomes</taxon>
    </lineage>
</organism>
<evidence type="ECO:0000313" key="2">
    <source>
        <dbReference type="EMBL" id="CAB5035138.1"/>
    </source>
</evidence>
<name>A0A6J7S3D2_9ZZZZ</name>